<dbReference type="Proteomes" id="UP000189177">
    <property type="component" value="Unassembled WGS sequence"/>
</dbReference>
<comment type="caution">
    <text evidence="6">The sequence shown here is derived from an EMBL/GenBank/DDBJ whole genome shotgun (WGS) entry which is preliminary data.</text>
</comment>
<name>A0A1V2ZY23_9GAMM</name>
<sequence>MTTDHLRTRGPARLAWLALLPWLWLPLPAAADTLDAILAALSLDAPAEMAFREVRQDPMLQSEDRQSGRIAFEPPDTLIRETDGRRGEHVRIEGRELTLTRGDSVREIRLDEQPGLEAFAGLFRSLLQGDREALEAGFEVELDGDLEAWELELRPRDRALRRAIIEITIRGREGEIRRMDTWESGNRTSRMHFEAPASGDPSSERD</sequence>
<dbReference type="InterPro" id="IPR004564">
    <property type="entry name" value="OM_lipoprot_carrier_LolA-like"/>
</dbReference>
<reference evidence="6 7" key="1">
    <citation type="submission" date="2017-02" db="EMBL/GenBank/DDBJ databases">
        <title>Genomic diversity within the haloalkaliphilic genus Thioalkalivibrio.</title>
        <authorList>
            <person name="Ahn A.-C."/>
            <person name="Meier-Kolthoff J."/>
            <person name="Overmars L."/>
            <person name="Richter M."/>
            <person name="Woyke T."/>
            <person name="Sorokin D.Y."/>
            <person name="Muyzer G."/>
        </authorList>
    </citation>
    <scope>NUCLEOTIDE SEQUENCE [LARGE SCALE GENOMIC DNA]</scope>
    <source>
        <strain evidence="6 7">HL17</strain>
    </source>
</reference>
<evidence type="ECO:0000256" key="3">
    <source>
        <dbReference type="ARBA" id="ARBA00022729"/>
    </source>
</evidence>
<dbReference type="EMBL" id="MUZR01000028">
    <property type="protein sequence ID" value="OOC09976.1"/>
    <property type="molecule type" value="Genomic_DNA"/>
</dbReference>
<dbReference type="AlphaFoldDB" id="A0A1V2ZY23"/>
<evidence type="ECO:0000256" key="5">
    <source>
        <dbReference type="SAM" id="MobiDB-lite"/>
    </source>
</evidence>
<dbReference type="SUPFAM" id="SSF89392">
    <property type="entry name" value="Prokaryotic lipoproteins and lipoprotein localization factors"/>
    <property type="match status" value="1"/>
</dbReference>
<feature type="region of interest" description="Disordered" evidence="5">
    <location>
        <begin position="182"/>
        <end position="206"/>
    </location>
</feature>
<evidence type="ECO:0000313" key="6">
    <source>
        <dbReference type="EMBL" id="OOC09976.1"/>
    </source>
</evidence>
<dbReference type="STRING" id="252474.B1A74_08350"/>
<proteinExistence type="predicted"/>
<evidence type="ECO:0000256" key="4">
    <source>
        <dbReference type="ARBA" id="ARBA00022927"/>
    </source>
</evidence>
<keyword evidence="3" id="KW-0732">Signal</keyword>
<comment type="subunit">
    <text evidence="1">Monomer.</text>
</comment>
<dbReference type="OrthoDB" id="5795106at2"/>
<dbReference type="Pfam" id="PF19574">
    <property type="entry name" value="LolA_3"/>
    <property type="match status" value="1"/>
</dbReference>
<evidence type="ECO:0000256" key="2">
    <source>
        <dbReference type="ARBA" id="ARBA00022448"/>
    </source>
</evidence>
<evidence type="ECO:0000313" key="7">
    <source>
        <dbReference type="Proteomes" id="UP000189177"/>
    </source>
</evidence>
<keyword evidence="2" id="KW-0813">Transport</keyword>
<evidence type="ECO:0008006" key="8">
    <source>
        <dbReference type="Google" id="ProtNLM"/>
    </source>
</evidence>
<organism evidence="6 7">
    <name type="scientific">Thioalkalivibrio halophilus</name>
    <dbReference type="NCBI Taxonomy" id="252474"/>
    <lineage>
        <taxon>Bacteria</taxon>
        <taxon>Pseudomonadati</taxon>
        <taxon>Pseudomonadota</taxon>
        <taxon>Gammaproteobacteria</taxon>
        <taxon>Chromatiales</taxon>
        <taxon>Ectothiorhodospiraceae</taxon>
        <taxon>Thioalkalivibrio</taxon>
    </lineage>
</organism>
<keyword evidence="7" id="KW-1185">Reference proteome</keyword>
<dbReference type="Gene3D" id="2.50.20.10">
    <property type="entry name" value="Lipoprotein localisation LolA/LolB/LppX"/>
    <property type="match status" value="1"/>
</dbReference>
<dbReference type="InterPro" id="IPR029046">
    <property type="entry name" value="LolA/LolB/LppX"/>
</dbReference>
<evidence type="ECO:0000256" key="1">
    <source>
        <dbReference type="ARBA" id="ARBA00011245"/>
    </source>
</evidence>
<gene>
    <name evidence="6" type="ORF">B1A74_08350</name>
</gene>
<accession>A0A1V2ZY23</accession>
<protein>
    <recommendedName>
        <fullName evidence="8">Acyltransferase</fullName>
    </recommendedName>
</protein>
<dbReference type="RefSeq" id="WP_077244356.1">
    <property type="nucleotide sequence ID" value="NZ_MUZR01000028.1"/>
</dbReference>
<keyword evidence="4" id="KW-0653">Protein transport</keyword>
<dbReference type="GO" id="GO:0015031">
    <property type="term" value="P:protein transport"/>
    <property type="evidence" value="ECO:0007669"/>
    <property type="project" value="UniProtKB-KW"/>
</dbReference>